<feature type="compositionally biased region" description="Low complexity" evidence="1">
    <location>
        <begin position="233"/>
        <end position="246"/>
    </location>
</feature>
<sequence length="260" mass="27956">MVYWGCGTTRNRCMWATFATSALLGSLLLIAGGAKLDICSKLPLKVHVAAGACSAGPVAMMVIGAFVLLGTIPSLLFFSGCAKGPPQTRYGEGVQASGITVVRRTADGPQLFHYDSHGRLIAAPDCTKQSAKSSQFVLKGIKTGVKAAPALPGSTCSSNSGTPRHPLLAGNRVRLFSSETGEAATGEVFVCTVMPQQQQQQDVGPLAAGRMLAVHHHQERELQQQLEQHRQRQQQLEMQQQQQSEQQEADQQHPAHLQQH</sequence>
<feature type="region of interest" description="Disordered" evidence="1">
    <location>
        <begin position="216"/>
        <end position="260"/>
    </location>
</feature>
<organism evidence="3 4">
    <name type="scientific">Tetradesmus obliquus</name>
    <name type="common">Green alga</name>
    <name type="synonym">Acutodesmus obliquus</name>
    <dbReference type="NCBI Taxonomy" id="3088"/>
    <lineage>
        <taxon>Eukaryota</taxon>
        <taxon>Viridiplantae</taxon>
        <taxon>Chlorophyta</taxon>
        <taxon>core chlorophytes</taxon>
        <taxon>Chlorophyceae</taxon>
        <taxon>CS clade</taxon>
        <taxon>Sphaeropleales</taxon>
        <taxon>Scenedesmaceae</taxon>
        <taxon>Tetradesmus</taxon>
    </lineage>
</organism>
<keyword evidence="2" id="KW-0472">Membrane</keyword>
<feature type="transmembrane region" description="Helical" evidence="2">
    <location>
        <begin position="46"/>
        <end position="69"/>
    </location>
</feature>
<protein>
    <submittedName>
        <fullName evidence="3">Uncharacterized protein</fullName>
    </submittedName>
</protein>
<keyword evidence="4" id="KW-1185">Reference proteome</keyword>
<evidence type="ECO:0000256" key="2">
    <source>
        <dbReference type="SAM" id="Phobius"/>
    </source>
</evidence>
<proteinExistence type="predicted"/>
<reference evidence="3 4" key="1">
    <citation type="submission" date="2023-05" db="EMBL/GenBank/DDBJ databases">
        <title>A 100% complete, gapless, phased diploid assembly of the Scenedesmus obliquus UTEX 3031 genome.</title>
        <authorList>
            <person name="Biondi T.C."/>
            <person name="Hanschen E.R."/>
            <person name="Kwon T."/>
            <person name="Eng W."/>
            <person name="Kruse C.P.S."/>
            <person name="Koehler S.I."/>
            <person name="Kunde Y."/>
            <person name="Gleasner C.D."/>
            <person name="You Mak K.T."/>
            <person name="Polle J."/>
            <person name="Hovde B.T."/>
            <person name="Starkenburg S.R."/>
        </authorList>
    </citation>
    <scope>NUCLEOTIDE SEQUENCE [LARGE SCALE GENOMIC DNA]</scope>
    <source>
        <strain evidence="3 4">DOE0152z</strain>
    </source>
</reference>
<evidence type="ECO:0000256" key="1">
    <source>
        <dbReference type="SAM" id="MobiDB-lite"/>
    </source>
</evidence>
<dbReference type="EMBL" id="CP126213">
    <property type="protein sequence ID" value="WIA14902.1"/>
    <property type="molecule type" value="Genomic_DNA"/>
</dbReference>
<accession>A0ABY8U0D2</accession>
<keyword evidence="2" id="KW-0812">Transmembrane</keyword>
<evidence type="ECO:0000313" key="4">
    <source>
        <dbReference type="Proteomes" id="UP001244341"/>
    </source>
</evidence>
<name>A0ABY8U0D2_TETOB</name>
<keyword evidence="2" id="KW-1133">Transmembrane helix</keyword>
<evidence type="ECO:0000313" key="3">
    <source>
        <dbReference type="EMBL" id="WIA14902.1"/>
    </source>
</evidence>
<gene>
    <name evidence="3" type="ORF">OEZ85_001617</name>
</gene>
<dbReference type="Proteomes" id="UP001244341">
    <property type="component" value="Chromosome 6b"/>
</dbReference>
<feature type="compositionally biased region" description="Basic and acidic residues" evidence="1">
    <location>
        <begin position="216"/>
        <end position="230"/>
    </location>
</feature>